<evidence type="ECO:0000313" key="1">
    <source>
        <dbReference type="EMBL" id="EMA16151.1"/>
    </source>
</evidence>
<name>M0K4M1_9EURY</name>
<comment type="caution">
    <text evidence="1">The sequence shown here is derived from an EMBL/GenBank/DDBJ whole genome shotgun (WGS) entry which is preliminary data.</text>
</comment>
<dbReference type="EMBL" id="AOLW01000048">
    <property type="protein sequence ID" value="EMA16151.1"/>
    <property type="molecule type" value="Genomic_DNA"/>
</dbReference>
<proteinExistence type="predicted"/>
<reference evidence="1 2" key="1">
    <citation type="journal article" date="2014" name="PLoS Genet.">
        <title>Phylogenetically driven sequencing of extremely halophilic archaea reveals strategies for static and dynamic osmo-response.</title>
        <authorList>
            <person name="Becker E.A."/>
            <person name="Seitzer P.M."/>
            <person name="Tritt A."/>
            <person name="Larsen D."/>
            <person name="Krusor M."/>
            <person name="Yao A.I."/>
            <person name="Wu D."/>
            <person name="Madern D."/>
            <person name="Eisen J.A."/>
            <person name="Darling A.E."/>
            <person name="Facciotti M.T."/>
        </authorList>
    </citation>
    <scope>NUCLEOTIDE SEQUENCE [LARGE SCALE GENOMIC DNA]</scope>
    <source>
        <strain evidence="1 2">JCM 13557</strain>
    </source>
</reference>
<evidence type="ECO:0000313" key="2">
    <source>
        <dbReference type="Proteomes" id="UP000011623"/>
    </source>
</evidence>
<dbReference type="AlphaFoldDB" id="M0K4M1"/>
<accession>M0K4M1</accession>
<organism evidence="1 2">
    <name type="scientific">Haloarcula amylolytica JCM 13557</name>
    <dbReference type="NCBI Taxonomy" id="1227452"/>
    <lineage>
        <taxon>Archaea</taxon>
        <taxon>Methanobacteriati</taxon>
        <taxon>Methanobacteriota</taxon>
        <taxon>Stenosarchaea group</taxon>
        <taxon>Halobacteria</taxon>
        <taxon>Halobacteriales</taxon>
        <taxon>Haloarculaceae</taxon>
        <taxon>Haloarcula</taxon>
    </lineage>
</organism>
<protein>
    <submittedName>
        <fullName evidence="1">Uncharacterized protein</fullName>
    </submittedName>
</protein>
<dbReference type="PATRIC" id="fig|1227452.3.peg.3649"/>
<gene>
    <name evidence="1" type="ORF">C442_18339</name>
</gene>
<dbReference type="Proteomes" id="UP000011623">
    <property type="component" value="Unassembled WGS sequence"/>
</dbReference>
<keyword evidence="2" id="KW-1185">Reference proteome</keyword>
<sequence length="96" mass="10767">MYDETDPGRPELTVSGRVVGWLRRKESGAVWFGDVFPPGEYTLVDHTDDDRHPAQLYEKKVEGIHAGWLHASENMSLTHSIPESAGVYLIVTQTSK</sequence>
<dbReference type="RefSeq" id="WP_008312948.1">
    <property type="nucleotide sequence ID" value="NZ_AOLW01000048.1"/>
</dbReference>